<dbReference type="InterPro" id="IPR033421">
    <property type="entry name" value="Rit1_DUSP-like"/>
</dbReference>
<sequence>MKREEPLQPSDLIFPHPSTNTNEILGDLKRSNLTITNRLTSIQQDADFVARIAAVLQLPLVANERCGSWYIRPHLKAGSAYFKSTDGHFGQWGFSLRRLNLHVLELVGRGGGCVIVDSTRRGKSMPDALSKTVPIWIAVLNRVLFPELTGFHHLCTPSEVVSLSEHSQIEARLEGFVEALRGLKLNREQLRRTLSKPLRPVFVTPEDEPHLQALEDNGEYHNIVLCTASSRSSQAVHHSSGYVQGAADDSESWAFGLDARTFWAWVAELRNTPEKDLPAKIQLILQSRRNHKERRPTLIQPTSDIWISDNAAAKEACGEFDIIVSCGLAVDPDLSASMRGRYIHLTCDTGKNGSRQLRSQLPKLEILPSLLRPETKVLVSCTTGEDIAVGVALAIICQFCNDSGGKMDLSSDKAREVQVLNKTLIKQRLSWIMIALPDATPSRATLQSINAYLMG</sequence>
<dbReference type="Pfam" id="PF17184">
    <property type="entry name" value="Rit1_C"/>
    <property type="match status" value="1"/>
</dbReference>
<reference evidence="3" key="1">
    <citation type="submission" date="2023-08" db="EMBL/GenBank/DDBJ databases">
        <title>Black Yeasts Isolated from many extreme environments.</title>
        <authorList>
            <person name="Coleine C."/>
            <person name="Stajich J.E."/>
            <person name="Selbmann L."/>
        </authorList>
    </citation>
    <scope>NUCLEOTIDE SEQUENCE</scope>
    <source>
        <strain evidence="3">CCFEE 5401</strain>
    </source>
</reference>
<proteinExistence type="predicted"/>
<protein>
    <recommendedName>
        <fullName evidence="5">Initiator tRNA phosphoribosyl transferase</fullName>
    </recommendedName>
</protein>
<evidence type="ECO:0000313" key="3">
    <source>
        <dbReference type="EMBL" id="KAK5115912.1"/>
    </source>
</evidence>
<dbReference type="GO" id="GO:0005737">
    <property type="term" value="C:cytoplasm"/>
    <property type="evidence" value="ECO:0007669"/>
    <property type="project" value="TreeGrafter"/>
</dbReference>
<dbReference type="InterPro" id="IPR007306">
    <property type="entry name" value="Rit1"/>
</dbReference>
<dbReference type="AlphaFoldDB" id="A0AAN7TMB7"/>
<evidence type="ECO:0000259" key="1">
    <source>
        <dbReference type="Pfam" id="PF04179"/>
    </source>
</evidence>
<feature type="domain" description="Rit1 N-terminal" evidence="2">
    <location>
        <begin position="28"/>
        <end position="284"/>
    </location>
</feature>
<evidence type="ECO:0000313" key="4">
    <source>
        <dbReference type="Proteomes" id="UP001310890"/>
    </source>
</evidence>
<feature type="domain" description="Rit1 DUSP-like" evidence="1">
    <location>
        <begin position="342"/>
        <end position="453"/>
    </location>
</feature>
<comment type="caution">
    <text evidence="3">The sequence shown here is derived from an EMBL/GenBank/DDBJ whole genome shotgun (WGS) entry which is preliminary data.</text>
</comment>
<dbReference type="EMBL" id="JAVRRL010000010">
    <property type="protein sequence ID" value="KAK5115912.1"/>
    <property type="molecule type" value="Genomic_DNA"/>
</dbReference>
<dbReference type="PIRSF" id="PIRSF007747">
    <property type="entry name" value="Ribosyl_Ptfrase"/>
    <property type="match status" value="1"/>
</dbReference>
<gene>
    <name evidence="3" type="ORF">LTR62_000368</name>
</gene>
<dbReference type="PANTHER" id="PTHR31811:SF0">
    <property type="entry name" value="TRNA A64-2'-O-RIBOSYLPHOSPHATE TRANSFERASE"/>
    <property type="match status" value="1"/>
</dbReference>
<name>A0AAN7TMB7_9PEZI</name>
<evidence type="ECO:0008006" key="5">
    <source>
        <dbReference type="Google" id="ProtNLM"/>
    </source>
</evidence>
<evidence type="ECO:0000259" key="2">
    <source>
        <dbReference type="Pfam" id="PF17184"/>
    </source>
</evidence>
<dbReference type="InterPro" id="IPR033449">
    <property type="entry name" value="Rit1_N"/>
</dbReference>
<accession>A0AAN7TMB7</accession>
<dbReference type="PANTHER" id="PTHR31811">
    <property type="entry name" value="TRNA A64-2'-O-RIBOSYLPHOSPHATE TRANSFERASE"/>
    <property type="match status" value="1"/>
</dbReference>
<dbReference type="GO" id="GO:0043399">
    <property type="term" value="F:tRNA adenosine(64)-2'-O-ribosylphosphate transferase activity"/>
    <property type="evidence" value="ECO:0007669"/>
    <property type="project" value="InterPro"/>
</dbReference>
<organism evidence="3 4">
    <name type="scientific">Meristemomyces frigidus</name>
    <dbReference type="NCBI Taxonomy" id="1508187"/>
    <lineage>
        <taxon>Eukaryota</taxon>
        <taxon>Fungi</taxon>
        <taxon>Dikarya</taxon>
        <taxon>Ascomycota</taxon>
        <taxon>Pezizomycotina</taxon>
        <taxon>Dothideomycetes</taxon>
        <taxon>Dothideomycetidae</taxon>
        <taxon>Mycosphaerellales</taxon>
        <taxon>Teratosphaeriaceae</taxon>
        <taxon>Meristemomyces</taxon>
    </lineage>
</organism>
<dbReference type="Pfam" id="PF04179">
    <property type="entry name" value="Init_tRNA_PT"/>
    <property type="match status" value="1"/>
</dbReference>
<dbReference type="Proteomes" id="UP001310890">
    <property type="component" value="Unassembled WGS sequence"/>
</dbReference>
<dbReference type="GO" id="GO:0019988">
    <property type="term" value="P:charged-tRNA amino acid modification"/>
    <property type="evidence" value="ECO:0007669"/>
    <property type="project" value="InterPro"/>
</dbReference>